<gene>
    <name evidence="2" type="ORF">FD13_GL000282</name>
</gene>
<protein>
    <submittedName>
        <fullName evidence="2">Uncharacterized protein</fullName>
    </submittedName>
</protein>
<sequence length="235" mass="26111">MPTLKALIKNRTLQQLLIFAFSQNCLWWLAGSTASTGTPLSTSVKLFLVGYGLFMAAGCFLILRRQFHSTFGPLLVCIAAVFGLFAAPSEGMVQAFSFLICGMLILLCVPKLGLQSIYGLLVFSFLIGVGIPVMLFFLRNHYLATQFLWPLIPLVASYLALFERYFLPTATDWRLTLITPGILVVSLLSLPLSWRSLVIILLVGSHRWFQHQLNARYQLITTGIVQVIVGALILI</sequence>
<feature type="transmembrane region" description="Helical" evidence="1">
    <location>
        <begin position="182"/>
        <end position="203"/>
    </location>
</feature>
<dbReference type="RefSeq" id="WP_061776532.1">
    <property type="nucleotide sequence ID" value="NZ_AYZH01000010.1"/>
</dbReference>
<dbReference type="PATRIC" id="fig|1423803.3.peg.276"/>
<feature type="transmembrane region" description="Helical" evidence="1">
    <location>
        <begin position="93"/>
        <end position="110"/>
    </location>
</feature>
<reference evidence="2 3" key="1">
    <citation type="journal article" date="2015" name="Genome Announc.">
        <title>Expanding the biotechnology potential of lactobacilli through comparative genomics of 213 strains and associated genera.</title>
        <authorList>
            <person name="Sun Z."/>
            <person name="Harris H.M."/>
            <person name="McCann A."/>
            <person name="Guo C."/>
            <person name="Argimon S."/>
            <person name="Zhang W."/>
            <person name="Yang X."/>
            <person name="Jeffery I.B."/>
            <person name="Cooney J.C."/>
            <person name="Kagawa T.F."/>
            <person name="Liu W."/>
            <person name="Song Y."/>
            <person name="Salvetti E."/>
            <person name="Wrobel A."/>
            <person name="Rasinkangas P."/>
            <person name="Parkhill J."/>
            <person name="Rea M.C."/>
            <person name="O'Sullivan O."/>
            <person name="Ritari J."/>
            <person name="Douillard F.P."/>
            <person name="Paul Ross R."/>
            <person name="Yang R."/>
            <person name="Briner A.E."/>
            <person name="Felis G.E."/>
            <person name="de Vos W.M."/>
            <person name="Barrangou R."/>
            <person name="Klaenhammer T.R."/>
            <person name="Caufield P.W."/>
            <person name="Cui Y."/>
            <person name="Zhang H."/>
            <person name="O'Toole P.W."/>
        </authorList>
    </citation>
    <scope>NUCLEOTIDE SEQUENCE [LARGE SCALE GENOMIC DNA]</scope>
    <source>
        <strain evidence="2 3">DSM 21775</strain>
    </source>
</reference>
<dbReference type="OrthoDB" id="2143776at2"/>
<evidence type="ECO:0000313" key="3">
    <source>
        <dbReference type="Proteomes" id="UP000051589"/>
    </source>
</evidence>
<feature type="transmembrane region" description="Helical" evidence="1">
    <location>
        <begin position="12"/>
        <end position="30"/>
    </location>
</feature>
<feature type="transmembrane region" description="Helical" evidence="1">
    <location>
        <begin position="143"/>
        <end position="161"/>
    </location>
</feature>
<keyword evidence="3" id="KW-1185">Reference proteome</keyword>
<accession>A0A0R2DDW4</accession>
<proteinExistence type="predicted"/>
<evidence type="ECO:0000313" key="2">
    <source>
        <dbReference type="EMBL" id="KRN02142.1"/>
    </source>
</evidence>
<feature type="transmembrane region" description="Helical" evidence="1">
    <location>
        <begin position="215"/>
        <end position="234"/>
    </location>
</feature>
<feature type="transmembrane region" description="Helical" evidence="1">
    <location>
        <begin position="42"/>
        <end position="63"/>
    </location>
</feature>
<dbReference type="Proteomes" id="UP000051589">
    <property type="component" value="Unassembled WGS sequence"/>
</dbReference>
<feature type="transmembrane region" description="Helical" evidence="1">
    <location>
        <begin position="70"/>
        <end position="87"/>
    </location>
</feature>
<evidence type="ECO:0000256" key="1">
    <source>
        <dbReference type="SAM" id="Phobius"/>
    </source>
</evidence>
<keyword evidence="1" id="KW-1133">Transmembrane helix</keyword>
<name>A0A0R2DDW4_9LACO</name>
<comment type="caution">
    <text evidence="2">The sequence shown here is derived from an EMBL/GenBank/DDBJ whole genome shotgun (WGS) entry which is preliminary data.</text>
</comment>
<dbReference type="EMBL" id="AYZH01000010">
    <property type="protein sequence ID" value="KRN02142.1"/>
    <property type="molecule type" value="Genomic_DNA"/>
</dbReference>
<organism evidence="2 3">
    <name type="scientific">Levilactobacillus senmaizukei DSM 21775 = NBRC 103853</name>
    <dbReference type="NCBI Taxonomy" id="1423803"/>
    <lineage>
        <taxon>Bacteria</taxon>
        <taxon>Bacillati</taxon>
        <taxon>Bacillota</taxon>
        <taxon>Bacilli</taxon>
        <taxon>Lactobacillales</taxon>
        <taxon>Lactobacillaceae</taxon>
        <taxon>Levilactobacillus</taxon>
    </lineage>
</organism>
<dbReference type="AlphaFoldDB" id="A0A0R2DDW4"/>
<keyword evidence="1" id="KW-0812">Transmembrane</keyword>
<feature type="transmembrane region" description="Helical" evidence="1">
    <location>
        <begin position="117"/>
        <end position="137"/>
    </location>
</feature>
<keyword evidence="1" id="KW-0472">Membrane</keyword>